<feature type="transmembrane region" description="Helical" evidence="7">
    <location>
        <begin position="231"/>
        <end position="256"/>
    </location>
</feature>
<gene>
    <name evidence="9" type="ORF">T9A_02744</name>
</gene>
<keyword evidence="4" id="KW-0378">Hydrolase</keyword>
<proteinExistence type="inferred from homology"/>
<dbReference type="EMBL" id="ARXU01000013">
    <property type="protein sequence ID" value="KGD60171.1"/>
    <property type="molecule type" value="Genomic_DNA"/>
</dbReference>
<protein>
    <submittedName>
        <fullName evidence="9">Integral membrane protein</fullName>
    </submittedName>
</protein>
<evidence type="ECO:0000256" key="1">
    <source>
        <dbReference type="ARBA" id="ARBA00004141"/>
    </source>
</evidence>
<dbReference type="PANTHER" id="PTHR43731:SF14">
    <property type="entry name" value="PRESENILIN-ASSOCIATED RHOMBOID-LIKE PROTEIN, MITOCHONDRIAL"/>
    <property type="match status" value="1"/>
</dbReference>
<dbReference type="Pfam" id="PF01694">
    <property type="entry name" value="Rhomboid"/>
    <property type="match status" value="1"/>
</dbReference>
<evidence type="ECO:0000256" key="4">
    <source>
        <dbReference type="ARBA" id="ARBA00022801"/>
    </source>
</evidence>
<feature type="transmembrane region" description="Helical" evidence="7">
    <location>
        <begin position="15"/>
        <end position="33"/>
    </location>
</feature>
<dbReference type="InterPro" id="IPR050925">
    <property type="entry name" value="Rhomboid_protease_S54"/>
</dbReference>
<evidence type="ECO:0000256" key="7">
    <source>
        <dbReference type="SAM" id="Phobius"/>
    </source>
</evidence>
<sequence>MLIVPVGDKEARRTTPWICILLILINIAVYTWTTHQDLQRDGPLTAEQANLLADYEVDLLLQWLSQQDSRTYADAVAMNDKGADFMMAYGWYDQAFALHVHHHWQQHPPANQWRQLRNDLEDWMDQQSTIRWGLIPNDPSLVTLLSSQFMHGDWFHLLGNMLFLIMFGIAMERHWGARRFLPAYLLCGIGAGLLFIASAPNSGIPLVGASGAISGLMGLFAGTFRLRKLEFFYTLGFFFGSFRAPALVLFPVWLGWELIQAATMNSNVAYMAHAGGLLTGLALAFLLPFTEQPNRQKGNQPGMDGDDTQVPAICQQLAEQLRFDDAQSRCRQWLVNHPKSRPLWFFFLQMGLRRKQLDAAMKEAVKTLSERQGSDALLGALWQEYEFLGGDIRALPPAYQLLLAELAWRQQRSKLVREIVQDLQKKQWQHPRLERLSQRL</sequence>
<evidence type="ECO:0000256" key="6">
    <source>
        <dbReference type="ARBA" id="ARBA00023136"/>
    </source>
</evidence>
<dbReference type="InterPro" id="IPR022764">
    <property type="entry name" value="Peptidase_S54_rhomboid_dom"/>
</dbReference>
<keyword evidence="10" id="KW-1185">Reference proteome</keyword>
<evidence type="ECO:0000313" key="10">
    <source>
        <dbReference type="Proteomes" id="UP000029443"/>
    </source>
</evidence>
<dbReference type="RefSeq" id="WP_052043037.1">
    <property type="nucleotide sequence ID" value="NZ_ARXU01000013.1"/>
</dbReference>
<feature type="transmembrane region" description="Helical" evidence="7">
    <location>
        <begin position="154"/>
        <end position="171"/>
    </location>
</feature>
<accession>A0ABR4WAU3</accession>
<feature type="transmembrane region" description="Helical" evidence="7">
    <location>
        <begin position="206"/>
        <end position="224"/>
    </location>
</feature>
<dbReference type="Gene3D" id="1.20.1540.10">
    <property type="entry name" value="Rhomboid-like"/>
    <property type="match status" value="1"/>
</dbReference>
<comment type="similarity">
    <text evidence="2">Belongs to the peptidase S54 family.</text>
</comment>
<evidence type="ECO:0000313" key="9">
    <source>
        <dbReference type="EMBL" id="KGD60171.1"/>
    </source>
</evidence>
<reference evidence="9 10" key="1">
    <citation type="submission" date="2012-09" db="EMBL/GenBank/DDBJ databases">
        <title>Genome Sequence of alkane-degrading Bacterium Alcanivorax jadensis T9.</title>
        <authorList>
            <person name="Lai Q."/>
            <person name="Shao Z."/>
        </authorList>
    </citation>
    <scope>NUCLEOTIDE SEQUENCE [LARGE SCALE GENOMIC DNA]</scope>
    <source>
        <strain evidence="9 10">T9</strain>
    </source>
</reference>
<dbReference type="Proteomes" id="UP000029443">
    <property type="component" value="Unassembled WGS sequence"/>
</dbReference>
<keyword evidence="6 7" id="KW-0472">Membrane</keyword>
<feature type="transmembrane region" description="Helical" evidence="7">
    <location>
        <begin position="268"/>
        <end position="287"/>
    </location>
</feature>
<feature type="domain" description="Peptidase S54 rhomboid" evidence="8">
    <location>
        <begin position="141"/>
        <end position="287"/>
    </location>
</feature>
<dbReference type="PANTHER" id="PTHR43731">
    <property type="entry name" value="RHOMBOID PROTEASE"/>
    <property type="match status" value="1"/>
</dbReference>
<keyword evidence="3 7" id="KW-0812">Transmembrane</keyword>
<evidence type="ECO:0000256" key="3">
    <source>
        <dbReference type="ARBA" id="ARBA00022692"/>
    </source>
</evidence>
<evidence type="ECO:0000259" key="8">
    <source>
        <dbReference type="Pfam" id="PF01694"/>
    </source>
</evidence>
<comment type="caution">
    <text evidence="9">The sequence shown here is derived from an EMBL/GenBank/DDBJ whole genome shotgun (WGS) entry which is preliminary data.</text>
</comment>
<evidence type="ECO:0000256" key="2">
    <source>
        <dbReference type="ARBA" id="ARBA00009045"/>
    </source>
</evidence>
<feature type="transmembrane region" description="Helical" evidence="7">
    <location>
        <begin position="183"/>
        <end position="200"/>
    </location>
</feature>
<dbReference type="SUPFAM" id="SSF144091">
    <property type="entry name" value="Rhomboid-like"/>
    <property type="match status" value="1"/>
</dbReference>
<dbReference type="InterPro" id="IPR035952">
    <property type="entry name" value="Rhomboid-like_sf"/>
</dbReference>
<organism evidence="9 10">
    <name type="scientific">Alcanivorax jadensis T9</name>
    <dbReference type="NCBI Taxonomy" id="1177181"/>
    <lineage>
        <taxon>Bacteria</taxon>
        <taxon>Pseudomonadati</taxon>
        <taxon>Pseudomonadota</taxon>
        <taxon>Gammaproteobacteria</taxon>
        <taxon>Oceanospirillales</taxon>
        <taxon>Alcanivoracaceae</taxon>
        <taxon>Alcanivorax</taxon>
    </lineage>
</organism>
<comment type="subcellular location">
    <subcellularLocation>
        <location evidence="1">Membrane</location>
        <topology evidence="1">Multi-pass membrane protein</topology>
    </subcellularLocation>
</comment>
<keyword evidence="5 7" id="KW-1133">Transmembrane helix</keyword>
<evidence type="ECO:0000256" key="5">
    <source>
        <dbReference type="ARBA" id="ARBA00022989"/>
    </source>
</evidence>
<name>A0ABR4WAU3_9GAMM</name>